<dbReference type="InterPro" id="IPR032710">
    <property type="entry name" value="NTF2-like_dom_sf"/>
</dbReference>
<accession>A2SL15</accession>
<reference evidence="4" key="2">
    <citation type="submission" date="2009-01" db="PDB data bank">
        <title>Crystal structure of protein of unknown function with cystatin-like fold (YP_001022489.1) from METHYLOBIUM PETROLEOPHILUM PM1 at 1.45 A resolution.</title>
        <authorList>
            <consortium name="Joint Center for Structural Genomics (JCSG)"/>
        </authorList>
    </citation>
    <scope>X-RAY CRYSTALLOGRAPHY (1.45 ANGSTROMS)</scope>
</reference>
<gene>
    <name evidence="2" type="ordered locus">Mpe_A3301</name>
</gene>
<keyword evidence="4" id="KW-0002">3D-structure</keyword>
<keyword evidence="3" id="KW-1185">Reference proteome</keyword>
<reference evidence="2 3" key="1">
    <citation type="journal article" date="2007" name="J. Bacteriol.">
        <title>Whole-genome analysis of the methyl tert-butyl ether-degrading beta-proteobacterium Methylibium petroleiphilum PM1.</title>
        <authorList>
            <person name="Kane S.R."/>
            <person name="Chakicherla A.Y."/>
            <person name="Chain P.S.G."/>
            <person name="Schmidt R."/>
            <person name="Shin M.W."/>
            <person name="Legler T.C."/>
            <person name="Scow K.M."/>
            <person name="Larimer F.W."/>
            <person name="Lucas S.M."/>
            <person name="Richardson P.M."/>
            <person name="Hristova K.R."/>
        </authorList>
    </citation>
    <scope>NUCLEOTIDE SEQUENCE [LARGE SCALE GENOMIC DNA]</scope>
    <source>
        <strain evidence="3">ATCC BAA-1232 / LMG 22953 / PM1</strain>
    </source>
</reference>
<name>A2SL15_METPP</name>
<dbReference type="Gene3D" id="3.10.450.50">
    <property type="match status" value="1"/>
</dbReference>
<evidence type="ECO:0000313" key="2">
    <source>
        <dbReference type="EMBL" id="ABM96254.1"/>
    </source>
</evidence>
<dbReference type="KEGG" id="mpt:Mpe_A3301"/>
<sequence>MTAPTLSRAAMEKVIRTYYDGCNEADEAKMIACFVPEAVHYFPAGMYGGAFRGAAQIAHRWRTAVETLGSYWTIDALVIDAETAEAAIEWTHFKTNQDKVLRGAECVEFDRASGLIREIRAFYASPQAEGIARLELGDFDYAGRGYRVTSPRKPA</sequence>
<evidence type="ECO:0000313" key="3">
    <source>
        <dbReference type="Proteomes" id="UP000000366"/>
    </source>
</evidence>
<dbReference type="EvolutionaryTrace" id="A2SL15"/>
<dbReference type="HOGENOM" id="CLU_1657838_0_0_4"/>
<dbReference type="DNASU" id="4786460"/>
<feature type="domain" description="SnoaL-like" evidence="1">
    <location>
        <begin position="15"/>
        <end position="118"/>
    </location>
</feature>
<dbReference type="RefSeq" id="WP_011830877.1">
    <property type="nucleotide sequence ID" value="NC_008825.1"/>
</dbReference>
<protein>
    <recommendedName>
        <fullName evidence="1">SnoaL-like domain-containing protein</fullName>
    </recommendedName>
</protein>
<evidence type="ECO:0007829" key="4">
    <source>
        <dbReference type="PDB" id="3G16"/>
    </source>
</evidence>
<organism evidence="2 3">
    <name type="scientific">Methylibium petroleiphilum (strain ATCC BAA-1232 / LMG 22953 / PM1)</name>
    <dbReference type="NCBI Taxonomy" id="420662"/>
    <lineage>
        <taxon>Bacteria</taxon>
        <taxon>Pseudomonadati</taxon>
        <taxon>Pseudomonadota</taxon>
        <taxon>Betaproteobacteria</taxon>
        <taxon>Burkholderiales</taxon>
        <taxon>Sphaerotilaceae</taxon>
        <taxon>Methylibium</taxon>
    </lineage>
</organism>
<dbReference type="Proteomes" id="UP000000366">
    <property type="component" value="Chromosome"/>
</dbReference>
<dbReference type="SMR" id="A2SL15"/>
<dbReference type="SUPFAM" id="SSF54427">
    <property type="entry name" value="NTF2-like"/>
    <property type="match status" value="1"/>
</dbReference>
<dbReference type="STRING" id="420662.Mpe_A3301"/>
<dbReference type="InterPro" id="IPR037401">
    <property type="entry name" value="SnoaL-like"/>
</dbReference>
<dbReference type="AlphaFoldDB" id="A2SL15"/>
<proteinExistence type="evidence at protein level"/>
<dbReference type="PDB" id="3G16">
    <property type="method" value="X-ray"/>
    <property type="resolution" value="1.45 A"/>
    <property type="chains" value="A/B=1-155"/>
</dbReference>
<dbReference type="PDBsum" id="3G16"/>
<evidence type="ECO:0000259" key="1">
    <source>
        <dbReference type="Pfam" id="PF12680"/>
    </source>
</evidence>
<dbReference type="EMBL" id="CP000555">
    <property type="protein sequence ID" value="ABM96254.1"/>
    <property type="molecule type" value="Genomic_DNA"/>
</dbReference>
<dbReference type="Pfam" id="PF12680">
    <property type="entry name" value="SnoaL_2"/>
    <property type="match status" value="1"/>
</dbReference>
<dbReference type="eggNOG" id="COG3631">
    <property type="taxonomic scope" value="Bacteria"/>
</dbReference>